<evidence type="ECO:0000313" key="1">
    <source>
        <dbReference type="EMBL" id="KAI8435446.1"/>
    </source>
</evidence>
<evidence type="ECO:0000313" key="2">
    <source>
        <dbReference type="Proteomes" id="UP001064048"/>
    </source>
</evidence>
<protein>
    <submittedName>
        <fullName evidence="1">Uncharacterized protein</fullName>
    </submittedName>
</protein>
<reference evidence="1 2" key="1">
    <citation type="journal article" date="2022" name="Genome Biol. Evol.">
        <title>The Spruce Budworm Genome: Reconstructing the Evolutionary History of Antifreeze Proteins.</title>
        <authorList>
            <person name="Beliveau C."/>
            <person name="Gagne P."/>
            <person name="Picq S."/>
            <person name="Vernygora O."/>
            <person name="Keeling C.I."/>
            <person name="Pinkney K."/>
            <person name="Doucet D."/>
            <person name="Wen F."/>
            <person name="Johnston J.S."/>
            <person name="Maaroufi H."/>
            <person name="Boyle B."/>
            <person name="Laroche J."/>
            <person name="Dewar K."/>
            <person name="Juretic N."/>
            <person name="Blackburn G."/>
            <person name="Nisole A."/>
            <person name="Brunet B."/>
            <person name="Brandao M."/>
            <person name="Lumley L."/>
            <person name="Duan J."/>
            <person name="Quan G."/>
            <person name="Lucarotti C.J."/>
            <person name="Roe A.D."/>
            <person name="Sperling F.A.H."/>
            <person name="Levesque R.C."/>
            <person name="Cusson M."/>
        </authorList>
    </citation>
    <scope>NUCLEOTIDE SEQUENCE [LARGE SCALE GENOMIC DNA]</scope>
    <source>
        <strain evidence="1">Glfc:IPQL:Cfum</strain>
    </source>
</reference>
<proteinExistence type="predicted"/>
<sequence>MYLRRARRRIRDLSPPFEIQLVATEYEAGSPTRQTTATKSILRASVSHGSSISGPSHAAIRTMCFVVYQRGRAAPPARAALAPLTANNPVRRYSDKIVFNEKRKCSEP</sequence>
<gene>
    <name evidence="1" type="ORF">MSG28_003749</name>
</gene>
<dbReference type="Proteomes" id="UP001064048">
    <property type="component" value="Chromosome 5"/>
</dbReference>
<keyword evidence="2" id="KW-1185">Reference proteome</keyword>
<organism evidence="1 2">
    <name type="scientific">Choristoneura fumiferana</name>
    <name type="common">Spruce budworm moth</name>
    <name type="synonym">Archips fumiferana</name>
    <dbReference type="NCBI Taxonomy" id="7141"/>
    <lineage>
        <taxon>Eukaryota</taxon>
        <taxon>Metazoa</taxon>
        <taxon>Ecdysozoa</taxon>
        <taxon>Arthropoda</taxon>
        <taxon>Hexapoda</taxon>
        <taxon>Insecta</taxon>
        <taxon>Pterygota</taxon>
        <taxon>Neoptera</taxon>
        <taxon>Endopterygota</taxon>
        <taxon>Lepidoptera</taxon>
        <taxon>Glossata</taxon>
        <taxon>Ditrysia</taxon>
        <taxon>Tortricoidea</taxon>
        <taxon>Tortricidae</taxon>
        <taxon>Tortricinae</taxon>
        <taxon>Choristoneura</taxon>
    </lineage>
</organism>
<dbReference type="EMBL" id="CM046105">
    <property type="protein sequence ID" value="KAI8435446.1"/>
    <property type="molecule type" value="Genomic_DNA"/>
</dbReference>
<accession>A0ACC0KFY0</accession>
<comment type="caution">
    <text evidence="1">The sequence shown here is derived from an EMBL/GenBank/DDBJ whole genome shotgun (WGS) entry which is preliminary data.</text>
</comment>
<name>A0ACC0KFY0_CHOFU</name>